<dbReference type="InterPro" id="IPR013211">
    <property type="entry name" value="LVIVD"/>
</dbReference>
<comment type="caution">
    <text evidence="2">The sequence shown here is derived from an EMBL/GenBank/DDBJ whole genome shotgun (WGS) entry which is preliminary data.</text>
</comment>
<dbReference type="InterPro" id="IPR027589">
    <property type="entry name" value="Choice_anch_B"/>
</dbReference>
<dbReference type="NCBIfam" id="TIGR04312">
    <property type="entry name" value="choice_anch_B"/>
    <property type="match status" value="1"/>
</dbReference>
<dbReference type="EMBL" id="JAIEZQ010000001">
    <property type="protein sequence ID" value="MBY9073394.1"/>
    <property type="molecule type" value="Genomic_DNA"/>
</dbReference>
<name>A0ABS7REF0_9ACTN</name>
<evidence type="ECO:0000313" key="2">
    <source>
        <dbReference type="EMBL" id="MBY9073394.1"/>
    </source>
</evidence>
<evidence type="ECO:0000256" key="1">
    <source>
        <dbReference type="SAM" id="SignalP"/>
    </source>
</evidence>
<feature type="chain" id="PRO_5046938151" evidence="1">
    <location>
        <begin position="32"/>
        <end position="442"/>
    </location>
</feature>
<keyword evidence="1" id="KW-0732">Signal</keyword>
<feature type="signal peptide" evidence="1">
    <location>
        <begin position="1"/>
        <end position="31"/>
    </location>
</feature>
<dbReference type="PANTHER" id="PTHR38787:SF3">
    <property type="entry name" value="REGULATORY P DOMAIN-CONTAINING PROTEIN"/>
    <property type="match status" value="1"/>
</dbReference>
<dbReference type="Proteomes" id="UP000754710">
    <property type="component" value="Unassembled WGS sequence"/>
</dbReference>
<proteinExistence type="predicted"/>
<evidence type="ECO:0000313" key="3">
    <source>
        <dbReference type="Proteomes" id="UP000754710"/>
    </source>
</evidence>
<reference evidence="2 3" key="1">
    <citation type="submission" date="2021-08" db="EMBL/GenBank/DDBJ databases">
        <title>Nocardioides bacterium WL0053 sp. nov., isolated from the sediment.</title>
        <authorList>
            <person name="Wang L."/>
            <person name="Zhang D."/>
            <person name="Zhang A."/>
        </authorList>
    </citation>
    <scope>NUCLEOTIDE SEQUENCE [LARGE SCALE GENOMIC DNA]</scope>
    <source>
        <strain evidence="2 3">WL0053</strain>
    </source>
</reference>
<keyword evidence="3" id="KW-1185">Reference proteome</keyword>
<organism evidence="2 3">
    <name type="scientific">Nocardioides jiangsuensis</name>
    <dbReference type="NCBI Taxonomy" id="2866161"/>
    <lineage>
        <taxon>Bacteria</taxon>
        <taxon>Bacillati</taxon>
        <taxon>Actinomycetota</taxon>
        <taxon>Actinomycetes</taxon>
        <taxon>Propionibacteriales</taxon>
        <taxon>Nocardioidaceae</taxon>
        <taxon>Nocardioides</taxon>
    </lineage>
</organism>
<gene>
    <name evidence="2" type="ORF">K1X13_01045</name>
</gene>
<sequence>MALRHLTAGAATAGLVGALTALVLSTLPALAHEGEQEGEGKDAIGEVDPNFPTTSILGDSAGPGAACVDGQAAYFPCENVNLASYLPMSAIGGGRGSDVWGWTDPETDRRYAIAGRDNGTAFVDVTNERRPVYLGNLPTSGTNNVIWRDIKVYDDHAFIVAEAREHGMQVFDLTALRDVDRTAAPVTFEATARYTGFGRAHNLVVNEKSGIAFAVGAREDLRACAGGLHMVDLNDPAAPAFAGCFADDGYTHDAQCVVYDGPDNRFTGREICFNSNEDTLTIVDVTDKSDPTMLSRVGYDGSAYSHQGWLTEDGSHFLMGDELDELTTGGRTSTLIWDVEDLTAPVRFATFTNDTTAIDHNLYVKGDRVYQSNYRSGLRILDASGVGEGRLTEVGYLDTWPEDDATAFSHGTWSNYPFFENGMVVVHGYDGLFLVRPTGAAR</sequence>
<accession>A0ABS7REF0</accession>
<dbReference type="RefSeq" id="WP_221023196.1">
    <property type="nucleotide sequence ID" value="NZ_JAIEZQ010000001.1"/>
</dbReference>
<protein>
    <submittedName>
        <fullName evidence="2">Choice-of-anchor B family protein</fullName>
    </submittedName>
</protein>
<dbReference type="PANTHER" id="PTHR38787">
    <property type="entry name" value="REGULATORY P DOMAIN-CONTAINING PROTEIN"/>
    <property type="match status" value="1"/>
</dbReference>
<dbReference type="Pfam" id="PF08309">
    <property type="entry name" value="LVIVD"/>
    <property type="match status" value="1"/>
</dbReference>